<dbReference type="Gene3D" id="4.10.240.10">
    <property type="entry name" value="Zn(2)-C6 fungal-type DNA-binding domain"/>
    <property type="match status" value="1"/>
</dbReference>
<gene>
    <name evidence="10" type="ORF">EDD18DRAFT_239624</name>
</gene>
<evidence type="ECO:0000259" key="8">
    <source>
        <dbReference type="PROSITE" id="PS50048"/>
    </source>
</evidence>
<dbReference type="Gene3D" id="3.30.160.60">
    <property type="entry name" value="Classic Zinc Finger"/>
    <property type="match status" value="1"/>
</dbReference>
<dbReference type="SUPFAM" id="SSF57701">
    <property type="entry name" value="Zn2/Cys6 DNA-binding domain"/>
    <property type="match status" value="1"/>
</dbReference>
<keyword evidence="4" id="KW-0804">Transcription</keyword>
<dbReference type="EMBL" id="JAUEPU010000168">
    <property type="protein sequence ID" value="KAK0474469.1"/>
    <property type="molecule type" value="Genomic_DNA"/>
</dbReference>
<comment type="caution">
    <text evidence="10">The sequence shown here is derived from an EMBL/GenBank/DDBJ whole genome shotgun (WGS) entry which is preliminary data.</text>
</comment>
<dbReference type="PANTHER" id="PTHR47660:SF2">
    <property type="entry name" value="TRANSCRIPTION FACTOR WITH C2H2 AND ZN(2)-CYS(6) DNA BINDING DOMAIN (EUROFUNG)"/>
    <property type="match status" value="1"/>
</dbReference>
<feature type="compositionally biased region" description="Low complexity" evidence="7">
    <location>
        <begin position="605"/>
        <end position="620"/>
    </location>
</feature>
<evidence type="ECO:0000256" key="2">
    <source>
        <dbReference type="ARBA" id="ARBA00022833"/>
    </source>
</evidence>
<dbReference type="InterPro" id="IPR001138">
    <property type="entry name" value="Zn2Cys6_DnaBD"/>
</dbReference>
<keyword evidence="1" id="KW-0479">Metal-binding</keyword>
<protein>
    <recommendedName>
        <fullName evidence="12">Zn(2)-C6 fungal-type domain-containing protein</fullName>
    </recommendedName>
</protein>
<reference evidence="10" key="1">
    <citation type="submission" date="2023-06" db="EMBL/GenBank/DDBJ databases">
        <authorList>
            <consortium name="Lawrence Berkeley National Laboratory"/>
            <person name="Ahrendt S."/>
            <person name="Sahu N."/>
            <person name="Indic B."/>
            <person name="Wong-Bajracharya J."/>
            <person name="Merenyi Z."/>
            <person name="Ke H.-M."/>
            <person name="Monk M."/>
            <person name="Kocsube S."/>
            <person name="Drula E."/>
            <person name="Lipzen A."/>
            <person name="Balint B."/>
            <person name="Henrissat B."/>
            <person name="Andreopoulos B."/>
            <person name="Martin F.M."/>
            <person name="Harder C.B."/>
            <person name="Rigling D."/>
            <person name="Ford K.L."/>
            <person name="Foster G.D."/>
            <person name="Pangilinan J."/>
            <person name="Papanicolaou A."/>
            <person name="Barry K."/>
            <person name="LaButti K."/>
            <person name="Viragh M."/>
            <person name="Koriabine M."/>
            <person name="Yan M."/>
            <person name="Riley R."/>
            <person name="Champramary S."/>
            <person name="Plett K.L."/>
            <person name="Tsai I.J."/>
            <person name="Slot J."/>
            <person name="Sipos G."/>
            <person name="Plett J."/>
            <person name="Nagy L.G."/>
            <person name="Grigoriev I.V."/>
        </authorList>
    </citation>
    <scope>NUCLEOTIDE SEQUENCE</scope>
    <source>
        <strain evidence="10">HWK02</strain>
    </source>
</reference>
<dbReference type="GO" id="GO:0006351">
    <property type="term" value="P:DNA-templated transcription"/>
    <property type="evidence" value="ECO:0007669"/>
    <property type="project" value="InterPro"/>
</dbReference>
<evidence type="ECO:0000256" key="5">
    <source>
        <dbReference type="ARBA" id="ARBA00023242"/>
    </source>
</evidence>
<evidence type="ECO:0000259" key="9">
    <source>
        <dbReference type="PROSITE" id="PS50157"/>
    </source>
</evidence>
<dbReference type="PROSITE" id="PS00463">
    <property type="entry name" value="ZN2_CY6_FUNGAL_1"/>
    <property type="match status" value="1"/>
</dbReference>
<evidence type="ECO:0000313" key="11">
    <source>
        <dbReference type="Proteomes" id="UP001175228"/>
    </source>
</evidence>
<evidence type="ECO:0000313" key="10">
    <source>
        <dbReference type="EMBL" id="KAK0474469.1"/>
    </source>
</evidence>
<proteinExistence type="predicted"/>
<accession>A0AA39NZM2</accession>
<dbReference type="SMART" id="SM00355">
    <property type="entry name" value="ZnF_C2H2"/>
    <property type="match status" value="2"/>
</dbReference>
<keyword evidence="2" id="KW-0862">Zinc</keyword>
<feature type="region of interest" description="Disordered" evidence="7">
    <location>
        <begin position="140"/>
        <end position="197"/>
    </location>
</feature>
<dbReference type="SUPFAM" id="SSF57667">
    <property type="entry name" value="beta-beta-alpha zinc fingers"/>
    <property type="match status" value="1"/>
</dbReference>
<dbReference type="PROSITE" id="PS00028">
    <property type="entry name" value="ZINC_FINGER_C2H2_1"/>
    <property type="match status" value="1"/>
</dbReference>
<dbReference type="GO" id="GO:0008270">
    <property type="term" value="F:zinc ion binding"/>
    <property type="evidence" value="ECO:0007669"/>
    <property type="project" value="UniProtKB-KW"/>
</dbReference>
<organism evidence="10 11">
    <name type="scientific">Armillaria luteobubalina</name>
    <dbReference type="NCBI Taxonomy" id="153913"/>
    <lineage>
        <taxon>Eukaryota</taxon>
        <taxon>Fungi</taxon>
        <taxon>Dikarya</taxon>
        <taxon>Basidiomycota</taxon>
        <taxon>Agaricomycotina</taxon>
        <taxon>Agaricomycetes</taxon>
        <taxon>Agaricomycetidae</taxon>
        <taxon>Agaricales</taxon>
        <taxon>Marasmiineae</taxon>
        <taxon>Physalacriaceae</taxon>
        <taxon>Armillaria</taxon>
    </lineage>
</organism>
<dbReference type="InterPro" id="IPR013087">
    <property type="entry name" value="Znf_C2H2_type"/>
</dbReference>
<dbReference type="Proteomes" id="UP001175228">
    <property type="component" value="Unassembled WGS sequence"/>
</dbReference>
<keyword evidence="11" id="KW-1185">Reference proteome</keyword>
<dbReference type="PROSITE" id="PS50048">
    <property type="entry name" value="ZN2_CY6_FUNGAL_2"/>
    <property type="match status" value="1"/>
</dbReference>
<dbReference type="InterPro" id="IPR036864">
    <property type="entry name" value="Zn2-C6_fun-type_DNA-bd_sf"/>
</dbReference>
<dbReference type="GO" id="GO:0003677">
    <property type="term" value="F:DNA binding"/>
    <property type="evidence" value="ECO:0007669"/>
    <property type="project" value="InterPro"/>
</dbReference>
<feature type="region of interest" description="Disordered" evidence="7">
    <location>
        <begin position="605"/>
        <end position="631"/>
    </location>
</feature>
<feature type="domain" description="Zn(2)-C6 fungal-type" evidence="8">
    <location>
        <begin position="108"/>
        <end position="137"/>
    </location>
</feature>
<dbReference type="Pfam" id="PF00172">
    <property type="entry name" value="Zn_clus"/>
    <property type="match status" value="1"/>
</dbReference>
<feature type="domain" description="C2H2-type" evidence="9">
    <location>
        <begin position="73"/>
        <end position="107"/>
    </location>
</feature>
<evidence type="ECO:0000256" key="1">
    <source>
        <dbReference type="ARBA" id="ARBA00022723"/>
    </source>
</evidence>
<name>A0AA39NZM2_9AGAR</name>
<sequence>MSPPSSPLESPTYQIMESVVELKPDGDISRIRSHRGNAPTLPQTKYCPLCPAKFTRTTHLHRHFRSHTNERAHRCEMCGAEFTRSDLLTRHKRTCGDPTIAHRSRRKSCQACADSKIKCNLENPCSKCISRGKKCVYVNDPSVSRDKKNNAKKRRLRKPVQTMPAEDSPESSSSPTFSSDSLPSPREGGTSPMANSTLSLTADSASLHSSPPFHSSSLSDIFDAVIKDAVTITDGSGELNDPMEKLFSNNALNYFLDKHPFSTPAMTQPSPEFPWLDSSGVSGLNGDCFSFMQSSLSPVSIHTPSDYESPLSFISNPSPGPYTASPACAEQIGSAPPLDTENQQYLYLFFSAFCTQIPIVHQGSWAIEDKPPILIRAMQACGALFLKTRRAVNFITETLSSTRDALIHEFTKATSSPKEQDFLILAVVLLQTIGLFHQRPELRVSSNVYHGMLVMMIRRTESISRSRSWVVPDLSDPLVLEQTWREWALHETVKRALLLSYLHDCCHSVFFSMRPSFQTTEFDMCLPCDDTIWKAQSAAEWIDLLQKPSPYGMGSARLYGVGMQQALTSLGETRFPNSSSPLNPFSQFIIIHTILRNIYFSYSTSDASNDSVSSSSTSSSPEPAGREDRRGSHFANQYALTNWLRMWMSCPDATKPEDEKEGDDEPPFAQNALPFYWLAQISLLAIQDGGTSWRDSAAENRFHVMKEWLDRIRFFLRKHKEISPHLWDELMVIRHQVSQVETATLEDHPNGLLSFFPDH</sequence>
<evidence type="ECO:0000256" key="4">
    <source>
        <dbReference type="ARBA" id="ARBA00023163"/>
    </source>
</evidence>
<dbReference type="Pfam" id="PF04082">
    <property type="entry name" value="Fungal_trans"/>
    <property type="match status" value="1"/>
</dbReference>
<keyword evidence="5" id="KW-0539">Nucleus</keyword>
<dbReference type="InterPro" id="IPR036236">
    <property type="entry name" value="Znf_C2H2_sf"/>
</dbReference>
<keyword evidence="3" id="KW-0805">Transcription regulation</keyword>
<evidence type="ECO:0000256" key="7">
    <source>
        <dbReference type="SAM" id="MobiDB-lite"/>
    </source>
</evidence>
<evidence type="ECO:0000256" key="3">
    <source>
        <dbReference type="ARBA" id="ARBA00023015"/>
    </source>
</evidence>
<evidence type="ECO:0008006" key="12">
    <source>
        <dbReference type="Google" id="ProtNLM"/>
    </source>
</evidence>
<dbReference type="SMART" id="SM00066">
    <property type="entry name" value="GAL4"/>
    <property type="match status" value="1"/>
</dbReference>
<dbReference type="GO" id="GO:0000981">
    <property type="term" value="F:DNA-binding transcription factor activity, RNA polymerase II-specific"/>
    <property type="evidence" value="ECO:0007669"/>
    <property type="project" value="InterPro"/>
</dbReference>
<dbReference type="PANTHER" id="PTHR47660">
    <property type="entry name" value="TRANSCRIPTION FACTOR WITH C2H2 AND ZN(2)-CYS(6) DNA BINDING DOMAIN (EUROFUNG)-RELATED-RELATED"/>
    <property type="match status" value="1"/>
</dbReference>
<dbReference type="PROSITE" id="PS50157">
    <property type="entry name" value="ZINC_FINGER_C2H2_2"/>
    <property type="match status" value="2"/>
</dbReference>
<evidence type="ECO:0000256" key="6">
    <source>
        <dbReference type="PROSITE-ProRule" id="PRU00042"/>
    </source>
</evidence>
<dbReference type="InterPro" id="IPR007219">
    <property type="entry name" value="XnlR_reg_dom"/>
</dbReference>
<feature type="compositionally biased region" description="Low complexity" evidence="7">
    <location>
        <begin position="170"/>
        <end position="185"/>
    </location>
</feature>
<feature type="domain" description="C2H2-type" evidence="9">
    <location>
        <begin position="45"/>
        <end position="72"/>
    </location>
</feature>
<dbReference type="Pfam" id="PF00096">
    <property type="entry name" value="zf-C2H2"/>
    <property type="match status" value="1"/>
</dbReference>
<dbReference type="AlphaFoldDB" id="A0AA39NZM2"/>
<keyword evidence="6" id="KW-0863">Zinc-finger</keyword>
<dbReference type="CDD" id="cd00067">
    <property type="entry name" value="GAL4"/>
    <property type="match status" value="1"/>
</dbReference>